<dbReference type="EMBL" id="MU118023">
    <property type="protein sequence ID" value="KAF9647922.1"/>
    <property type="molecule type" value="Genomic_DNA"/>
</dbReference>
<evidence type="ECO:0000313" key="1">
    <source>
        <dbReference type="EMBL" id="KAF9647922.1"/>
    </source>
</evidence>
<comment type="caution">
    <text evidence="1">The sequence shown here is derived from an EMBL/GenBank/DDBJ whole genome shotgun (WGS) entry which is preliminary data.</text>
</comment>
<protein>
    <submittedName>
        <fullName evidence="1">Uncharacterized protein</fullName>
    </submittedName>
</protein>
<evidence type="ECO:0000313" key="2">
    <source>
        <dbReference type="Proteomes" id="UP000886501"/>
    </source>
</evidence>
<gene>
    <name evidence="1" type="ORF">BDM02DRAFT_3187550</name>
</gene>
<proteinExistence type="predicted"/>
<reference evidence="1" key="2">
    <citation type="journal article" date="2020" name="Nat. Commun.">
        <title>Large-scale genome sequencing of mycorrhizal fungi provides insights into the early evolution of symbiotic traits.</title>
        <authorList>
            <person name="Miyauchi S."/>
            <person name="Kiss E."/>
            <person name="Kuo A."/>
            <person name="Drula E."/>
            <person name="Kohler A."/>
            <person name="Sanchez-Garcia M."/>
            <person name="Morin E."/>
            <person name="Andreopoulos B."/>
            <person name="Barry K.W."/>
            <person name="Bonito G."/>
            <person name="Buee M."/>
            <person name="Carver A."/>
            <person name="Chen C."/>
            <person name="Cichocki N."/>
            <person name="Clum A."/>
            <person name="Culley D."/>
            <person name="Crous P.W."/>
            <person name="Fauchery L."/>
            <person name="Girlanda M."/>
            <person name="Hayes R.D."/>
            <person name="Keri Z."/>
            <person name="LaButti K."/>
            <person name="Lipzen A."/>
            <person name="Lombard V."/>
            <person name="Magnuson J."/>
            <person name="Maillard F."/>
            <person name="Murat C."/>
            <person name="Nolan M."/>
            <person name="Ohm R.A."/>
            <person name="Pangilinan J."/>
            <person name="Pereira M.F."/>
            <person name="Perotto S."/>
            <person name="Peter M."/>
            <person name="Pfister S."/>
            <person name="Riley R."/>
            <person name="Sitrit Y."/>
            <person name="Stielow J.B."/>
            <person name="Szollosi G."/>
            <person name="Zifcakova L."/>
            <person name="Stursova M."/>
            <person name="Spatafora J.W."/>
            <person name="Tedersoo L."/>
            <person name="Vaario L.M."/>
            <person name="Yamada A."/>
            <person name="Yan M."/>
            <person name="Wang P."/>
            <person name="Xu J."/>
            <person name="Bruns T."/>
            <person name="Baldrian P."/>
            <person name="Vilgalys R."/>
            <person name="Dunand C."/>
            <person name="Henrissat B."/>
            <person name="Grigoriev I.V."/>
            <person name="Hibbett D."/>
            <person name="Nagy L.G."/>
            <person name="Martin F.M."/>
        </authorList>
    </citation>
    <scope>NUCLEOTIDE SEQUENCE</scope>
    <source>
        <strain evidence="1">P2</strain>
    </source>
</reference>
<organism evidence="1 2">
    <name type="scientific">Thelephora ganbajun</name>
    <name type="common">Ganba fungus</name>
    <dbReference type="NCBI Taxonomy" id="370292"/>
    <lineage>
        <taxon>Eukaryota</taxon>
        <taxon>Fungi</taxon>
        <taxon>Dikarya</taxon>
        <taxon>Basidiomycota</taxon>
        <taxon>Agaricomycotina</taxon>
        <taxon>Agaricomycetes</taxon>
        <taxon>Thelephorales</taxon>
        <taxon>Thelephoraceae</taxon>
        <taxon>Thelephora</taxon>
    </lineage>
</organism>
<name>A0ACB6ZEC1_THEGA</name>
<accession>A0ACB6ZEC1</accession>
<sequence length="254" mass="28190">MFGNITKDLVRKLLDRYYDGGASKVPTIDYLAPSLPPPLSSSPSRLKVVSPPTWLSALPTNSAIVRRSSYVDNPIRRLLAPRTGQKVDIHLEGATPTSIEVFGATWSYGRRSAGVGYVDFEQEDCHGNPVVAYVQHHGTAEGTVIYPSNDGYTMTDSATTTFTTPFSNQCHSNISKDFNLTHANLYFSNFASLPRAITHGIRTSAASRKYLESVVRKATPSEYEGQAIHTKYMEMTYNTMEKDDVVRILHYVNT</sequence>
<dbReference type="Proteomes" id="UP000886501">
    <property type="component" value="Unassembled WGS sequence"/>
</dbReference>
<reference evidence="1" key="1">
    <citation type="submission" date="2019-10" db="EMBL/GenBank/DDBJ databases">
        <authorList>
            <consortium name="DOE Joint Genome Institute"/>
            <person name="Kuo A."/>
            <person name="Miyauchi S."/>
            <person name="Kiss E."/>
            <person name="Drula E."/>
            <person name="Kohler A."/>
            <person name="Sanchez-Garcia M."/>
            <person name="Andreopoulos B."/>
            <person name="Barry K.W."/>
            <person name="Bonito G."/>
            <person name="Buee M."/>
            <person name="Carver A."/>
            <person name="Chen C."/>
            <person name="Cichocki N."/>
            <person name="Clum A."/>
            <person name="Culley D."/>
            <person name="Crous P.W."/>
            <person name="Fauchery L."/>
            <person name="Girlanda M."/>
            <person name="Hayes R."/>
            <person name="Keri Z."/>
            <person name="Labutti K."/>
            <person name="Lipzen A."/>
            <person name="Lombard V."/>
            <person name="Magnuson J."/>
            <person name="Maillard F."/>
            <person name="Morin E."/>
            <person name="Murat C."/>
            <person name="Nolan M."/>
            <person name="Ohm R."/>
            <person name="Pangilinan J."/>
            <person name="Pereira M."/>
            <person name="Perotto S."/>
            <person name="Peter M."/>
            <person name="Riley R."/>
            <person name="Sitrit Y."/>
            <person name="Stielow B."/>
            <person name="Szollosi G."/>
            <person name="Zifcakova L."/>
            <person name="Stursova M."/>
            <person name="Spatafora J.W."/>
            <person name="Tedersoo L."/>
            <person name="Vaario L.-M."/>
            <person name="Yamada A."/>
            <person name="Yan M."/>
            <person name="Wang P."/>
            <person name="Xu J."/>
            <person name="Bruns T."/>
            <person name="Baldrian P."/>
            <person name="Vilgalys R."/>
            <person name="Henrissat B."/>
            <person name="Grigoriev I.V."/>
            <person name="Hibbett D."/>
            <person name="Nagy L.G."/>
            <person name="Martin F.M."/>
        </authorList>
    </citation>
    <scope>NUCLEOTIDE SEQUENCE</scope>
    <source>
        <strain evidence="1">P2</strain>
    </source>
</reference>
<keyword evidence="2" id="KW-1185">Reference proteome</keyword>